<dbReference type="Proteomes" id="UP001233999">
    <property type="component" value="Unassembled WGS sequence"/>
</dbReference>
<feature type="non-terminal residue" evidence="1">
    <location>
        <position position="55"/>
    </location>
</feature>
<evidence type="ECO:0000313" key="2">
    <source>
        <dbReference type="Proteomes" id="UP001233999"/>
    </source>
</evidence>
<dbReference type="AlphaFoldDB" id="A0AAD8E3V8"/>
<proteinExistence type="predicted"/>
<sequence>LPLNIHMIERFIFVYFFIVSTFLKSPTHELMTAFAFDLQWILTVTKSMRICISCT</sequence>
<evidence type="ECO:0000313" key="1">
    <source>
        <dbReference type="EMBL" id="KAJ9575819.1"/>
    </source>
</evidence>
<name>A0AAD8E3V8_DIPPU</name>
<accession>A0AAD8E3V8</accession>
<reference evidence="1" key="1">
    <citation type="journal article" date="2023" name="IScience">
        <title>Live-bearing cockroach genome reveals convergent evolutionary mechanisms linked to viviparity in insects and beyond.</title>
        <authorList>
            <person name="Fouks B."/>
            <person name="Harrison M.C."/>
            <person name="Mikhailova A.A."/>
            <person name="Marchal E."/>
            <person name="English S."/>
            <person name="Carruthers M."/>
            <person name="Jennings E.C."/>
            <person name="Chiamaka E.L."/>
            <person name="Frigard R.A."/>
            <person name="Pippel M."/>
            <person name="Attardo G.M."/>
            <person name="Benoit J.B."/>
            <person name="Bornberg-Bauer E."/>
            <person name="Tobe S.S."/>
        </authorList>
    </citation>
    <scope>NUCLEOTIDE SEQUENCE</scope>
    <source>
        <strain evidence="1">Stay&amp;Tobe</strain>
    </source>
</reference>
<feature type="non-terminal residue" evidence="1">
    <location>
        <position position="1"/>
    </location>
</feature>
<reference evidence="1" key="2">
    <citation type="submission" date="2023-05" db="EMBL/GenBank/DDBJ databases">
        <authorList>
            <person name="Fouks B."/>
        </authorList>
    </citation>
    <scope>NUCLEOTIDE SEQUENCE</scope>
    <source>
        <strain evidence="1">Stay&amp;Tobe</strain>
        <tissue evidence="1">Testes</tissue>
    </source>
</reference>
<protein>
    <submittedName>
        <fullName evidence="1">Uncharacterized protein</fullName>
    </submittedName>
</protein>
<dbReference type="EMBL" id="JASPKZ010009820">
    <property type="protein sequence ID" value="KAJ9575819.1"/>
    <property type="molecule type" value="Genomic_DNA"/>
</dbReference>
<gene>
    <name evidence="1" type="ORF">L9F63_007360</name>
</gene>
<organism evidence="1 2">
    <name type="scientific">Diploptera punctata</name>
    <name type="common">Pacific beetle cockroach</name>
    <dbReference type="NCBI Taxonomy" id="6984"/>
    <lineage>
        <taxon>Eukaryota</taxon>
        <taxon>Metazoa</taxon>
        <taxon>Ecdysozoa</taxon>
        <taxon>Arthropoda</taxon>
        <taxon>Hexapoda</taxon>
        <taxon>Insecta</taxon>
        <taxon>Pterygota</taxon>
        <taxon>Neoptera</taxon>
        <taxon>Polyneoptera</taxon>
        <taxon>Dictyoptera</taxon>
        <taxon>Blattodea</taxon>
        <taxon>Blaberoidea</taxon>
        <taxon>Blaberidae</taxon>
        <taxon>Diplopterinae</taxon>
        <taxon>Diploptera</taxon>
    </lineage>
</organism>
<comment type="caution">
    <text evidence="1">The sequence shown here is derived from an EMBL/GenBank/DDBJ whole genome shotgun (WGS) entry which is preliminary data.</text>
</comment>
<keyword evidence="2" id="KW-1185">Reference proteome</keyword>